<dbReference type="OrthoDB" id="39175at2759"/>
<name>A0A2J6SSG3_9HELO</name>
<evidence type="ECO:0000313" key="5">
    <source>
        <dbReference type="Proteomes" id="UP000235371"/>
    </source>
</evidence>
<dbReference type="PANTHER" id="PTHR46910:SF13">
    <property type="entry name" value="SPECIFIC TRANSCRIPTION FACTOR, PUTATIVE (AFU_ORTHOLOGUE AFUA_4G06190)-RELATED"/>
    <property type="match status" value="1"/>
</dbReference>
<organism evidence="4 5">
    <name type="scientific">Hyaloscypha bicolor E</name>
    <dbReference type="NCBI Taxonomy" id="1095630"/>
    <lineage>
        <taxon>Eukaryota</taxon>
        <taxon>Fungi</taxon>
        <taxon>Dikarya</taxon>
        <taxon>Ascomycota</taxon>
        <taxon>Pezizomycotina</taxon>
        <taxon>Leotiomycetes</taxon>
        <taxon>Helotiales</taxon>
        <taxon>Hyaloscyphaceae</taxon>
        <taxon>Hyaloscypha</taxon>
        <taxon>Hyaloscypha bicolor</taxon>
    </lineage>
</organism>
<evidence type="ECO:0000313" key="4">
    <source>
        <dbReference type="EMBL" id="PMD53633.1"/>
    </source>
</evidence>
<feature type="region of interest" description="Disordered" evidence="2">
    <location>
        <begin position="68"/>
        <end position="89"/>
    </location>
</feature>
<protein>
    <recommendedName>
        <fullName evidence="3">Xylanolytic transcriptional activator regulatory domain-containing protein</fullName>
    </recommendedName>
</protein>
<evidence type="ECO:0000256" key="1">
    <source>
        <dbReference type="ARBA" id="ARBA00023242"/>
    </source>
</evidence>
<sequence>MFAMHGPGLQASSRHEGLDDIIMQLQTKLDEVLQHMRRTSPNDQTHDTELDALLLQTAQKVDTCQATIAGKDTPRQRPDGGGSDSQLLTLDLPTASPSFTPDELLVLDESTAEPTPSIPFSGDQALELIESFRFEANCFYPFIPFNNLTSLASIVMEPVNGAHDFSLNAESEDWDDMVDNRNTDMLKIVLACALASRLKKETEDSRSMMCSVSEKLTIRLSRPNFDTKDIALAALLSVYHLQCDETVLAWRKISIVAKMCQELGLHKSTKEHPQWVTRMFWCIYVLDKRFSFMVNLPFTLQDSEIEHVCPEYDDCLKYISPLIKYVRIAARFVPTMPKLGTSYIELEASTRTSIDIEADQWAISTSISTSPNAHYTKADEAQFHKSFVTVCRNQLKIGLYKHILFSLPSIAQNALLSHKAVFTASETIQSCFQLQKSTPMYHLQAVHFNFFVLSAVAVLYLAVRHAPLEFGDTPREIFTGLEILRPYCTSGRLCERVQALDKAMRRLGYDGMGIGPQLALNESPEILYSVGCDWAEEMQESEQLMGHIPRLESFSPSQSQAQADPWNDGTWVESSTPASRLWHPWEN</sequence>
<proteinExistence type="predicted"/>
<dbReference type="EMBL" id="KZ613871">
    <property type="protein sequence ID" value="PMD53633.1"/>
    <property type="molecule type" value="Genomic_DNA"/>
</dbReference>
<feature type="region of interest" description="Disordered" evidence="2">
    <location>
        <begin position="556"/>
        <end position="587"/>
    </location>
</feature>
<gene>
    <name evidence="4" type="ORF">K444DRAFT_635093</name>
</gene>
<dbReference type="Pfam" id="PF04082">
    <property type="entry name" value="Fungal_trans"/>
    <property type="match status" value="1"/>
</dbReference>
<dbReference type="GO" id="GO:0003677">
    <property type="term" value="F:DNA binding"/>
    <property type="evidence" value="ECO:0007669"/>
    <property type="project" value="InterPro"/>
</dbReference>
<dbReference type="AlphaFoldDB" id="A0A2J6SSG3"/>
<dbReference type="CDD" id="cd12148">
    <property type="entry name" value="fungal_TF_MHR"/>
    <property type="match status" value="1"/>
</dbReference>
<accession>A0A2J6SSG3</accession>
<keyword evidence="1" id="KW-0539">Nucleus</keyword>
<dbReference type="InterPro" id="IPR007219">
    <property type="entry name" value="XnlR_reg_dom"/>
</dbReference>
<evidence type="ECO:0000259" key="3">
    <source>
        <dbReference type="SMART" id="SM00906"/>
    </source>
</evidence>
<dbReference type="SMART" id="SM00906">
    <property type="entry name" value="Fungal_trans"/>
    <property type="match status" value="1"/>
</dbReference>
<dbReference type="GO" id="GO:0006351">
    <property type="term" value="P:DNA-templated transcription"/>
    <property type="evidence" value="ECO:0007669"/>
    <property type="project" value="InterPro"/>
</dbReference>
<evidence type="ECO:0000256" key="2">
    <source>
        <dbReference type="SAM" id="MobiDB-lite"/>
    </source>
</evidence>
<dbReference type="GeneID" id="36591902"/>
<dbReference type="Proteomes" id="UP000235371">
    <property type="component" value="Unassembled WGS sequence"/>
</dbReference>
<keyword evidence="5" id="KW-1185">Reference proteome</keyword>
<dbReference type="GO" id="GO:0008270">
    <property type="term" value="F:zinc ion binding"/>
    <property type="evidence" value="ECO:0007669"/>
    <property type="project" value="InterPro"/>
</dbReference>
<dbReference type="RefSeq" id="XP_024730537.1">
    <property type="nucleotide sequence ID" value="XM_024883825.1"/>
</dbReference>
<dbReference type="GO" id="GO:0003700">
    <property type="term" value="F:DNA-binding transcription factor activity"/>
    <property type="evidence" value="ECO:0007669"/>
    <property type="project" value="InterPro"/>
</dbReference>
<dbReference type="PANTHER" id="PTHR46910">
    <property type="entry name" value="TRANSCRIPTION FACTOR PDR1"/>
    <property type="match status" value="1"/>
</dbReference>
<feature type="domain" description="Xylanolytic transcriptional activator regulatory" evidence="3">
    <location>
        <begin position="249"/>
        <end position="316"/>
    </location>
</feature>
<dbReference type="InParanoid" id="A0A2J6SSG3"/>
<dbReference type="InterPro" id="IPR050987">
    <property type="entry name" value="AtrR-like"/>
</dbReference>
<reference evidence="4 5" key="1">
    <citation type="submission" date="2016-04" db="EMBL/GenBank/DDBJ databases">
        <title>A degradative enzymes factory behind the ericoid mycorrhizal symbiosis.</title>
        <authorList>
            <consortium name="DOE Joint Genome Institute"/>
            <person name="Martino E."/>
            <person name="Morin E."/>
            <person name="Grelet G."/>
            <person name="Kuo A."/>
            <person name="Kohler A."/>
            <person name="Daghino S."/>
            <person name="Barry K."/>
            <person name="Choi C."/>
            <person name="Cichocki N."/>
            <person name="Clum A."/>
            <person name="Copeland A."/>
            <person name="Hainaut M."/>
            <person name="Haridas S."/>
            <person name="Labutti K."/>
            <person name="Lindquist E."/>
            <person name="Lipzen A."/>
            <person name="Khouja H.-R."/>
            <person name="Murat C."/>
            <person name="Ohm R."/>
            <person name="Olson A."/>
            <person name="Spatafora J."/>
            <person name="Veneault-Fourrey C."/>
            <person name="Henrissat B."/>
            <person name="Grigoriev I."/>
            <person name="Martin F."/>
            <person name="Perotto S."/>
        </authorList>
    </citation>
    <scope>NUCLEOTIDE SEQUENCE [LARGE SCALE GENOMIC DNA]</scope>
    <source>
        <strain evidence="4 5">E</strain>
    </source>
</reference>